<feature type="non-terminal residue" evidence="1">
    <location>
        <position position="1"/>
    </location>
</feature>
<proteinExistence type="predicted"/>
<keyword evidence="2" id="KW-1185">Reference proteome</keyword>
<reference evidence="2" key="1">
    <citation type="journal article" date="2018" name="BMC Genomics">
        <title>Genomic insights into host adaptation between the wheat stripe rust pathogen (Puccinia striiformis f. sp. tritici) and the barley stripe rust pathogen (Puccinia striiformis f. sp. hordei).</title>
        <authorList>
            <person name="Xia C."/>
            <person name="Wang M."/>
            <person name="Yin C."/>
            <person name="Cornejo O.E."/>
            <person name="Hulbert S.H."/>
            <person name="Chen X."/>
        </authorList>
    </citation>
    <scope>NUCLEOTIDE SEQUENCE [LARGE SCALE GENOMIC DNA]</scope>
    <source>
        <strain evidence="2">93-210</strain>
    </source>
</reference>
<evidence type="ECO:0000313" key="2">
    <source>
        <dbReference type="Proteomes" id="UP001060170"/>
    </source>
</evidence>
<evidence type="ECO:0000313" key="1">
    <source>
        <dbReference type="EMBL" id="KAI7951779.1"/>
    </source>
</evidence>
<organism evidence="1 2">
    <name type="scientific">Puccinia striiformis f. sp. tritici</name>
    <dbReference type="NCBI Taxonomy" id="168172"/>
    <lineage>
        <taxon>Eukaryota</taxon>
        <taxon>Fungi</taxon>
        <taxon>Dikarya</taxon>
        <taxon>Basidiomycota</taxon>
        <taxon>Pucciniomycotina</taxon>
        <taxon>Pucciniomycetes</taxon>
        <taxon>Pucciniales</taxon>
        <taxon>Pucciniaceae</taxon>
        <taxon>Puccinia</taxon>
    </lineage>
</organism>
<sequence>LARPAQAGVSGISRLIRPGYLKRCIGFLQPYPPHNSPAIRYHLPLLTSFFGLHLPAFNSTRSNISAKMNTTLYALLSLAVATLSVGAVGQTNQCQFYASVGVKGYTCNERPDIICSEGCKSFVTMTGCVLTQYPKKPATTELCTVGYGRDTAAFKVCPCLQPVSLAKAPSVATVLPPDKRLAPVAFPEAMSPGLIRSGSASRPAAHK</sequence>
<name>A0ACC0EG53_9BASI</name>
<dbReference type="EMBL" id="CM045871">
    <property type="protein sequence ID" value="KAI7951779.1"/>
    <property type="molecule type" value="Genomic_DNA"/>
</dbReference>
<gene>
    <name evidence="1" type="ORF">MJO28_007463</name>
</gene>
<comment type="caution">
    <text evidence="1">The sequence shown here is derived from an EMBL/GenBank/DDBJ whole genome shotgun (WGS) entry which is preliminary data.</text>
</comment>
<reference evidence="1 2" key="3">
    <citation type="journal article" date="2022" name="Microbiol. Spectr.">
        <title>Folding features and dynamics of 3D genome architecture in plant fungal pathogens.</title>
        <authorList>
            <person name="Xia C."/>
        </authorList>
    </citation>
    <scope>NUCLEOTIDE SEQUENCE [LARGE SCALE GENOMIC DNA]</scope>
    <source>
        <strain evidence="1 2">93-210</strain>
    </source>
</reference>
<dbReference type="Proteomes" id="UP001060170">
    <property type="component" value="Chromosome 7"/>
</dbReference>
<reference evidence="2" key="2">
    <citation type="journal article" date="2018" name="Mol. Plant Microbe Interact.">
        <title>Genome sequence resources for the wheat stripe rust pathogen (Puccinia striiformis f. sp. tritici) and the barley stripe rust pathogen (Puccinia striiformis f. sp. hordei).</title>
        <authorList>
            <person name="Xia C."/>
            <person name="Wang M."/>
            <person name="Yin C."/>
            <person name="Cornejo O.E."/>
            <person name="Hulbert S.H."/>
            <person name="Chen X."/>
        </authorList>
    </citation>
    <scope>NUCLEOTIDE SEQUENCE [LARGE SCALE GENOMIC DNA]</scope>
    <source>
        <strain evidence="2">93-210</strain>
    </source>
</reference>
<protein>
    <submittedName>
        <fullName evidence="1">Uncharacterized protein</fullName>
    </submittedName>
</protein>
<accession>A0ACC0EG53</accession>